<accession>A0A2R5F8F3</accession>
<dbReference type="PANTHER" id="PTHR11241:SF0">
    <property type="entry name" value="DEOXYURIDINE 5'-TRIPHOSPHATE NUCLEOTIDOHYDROLASE"/>
    <property type="match status" value="1"/>
</dbReference>
<comment type="function">
    <text evidence="7">This enzyme is involved in nucleotide metabolism: it produces dUMP, the immediate precursor of thymidine nucleotides and it decreases the intracellular concentration of dUTP so that uracil cannot be incorporated into DNA.</text>
</comment>
<keyword evidence="3 7" id="KW-0378">Hydrolase</keyword>
<comment type="caution">
    <text evidence="9">The sequence shown here is derived from an EMBL/GenBank/DDBJ whole genome shotgun (WGS) entry which is preliminary data.</text>
</comment>
<dbReference type="FunFam" id="2.70.40.10:FF:000002">
    <property type="entry name" value="dUTP diphosphatase"/>
    <property type="match status" value="1"/>
</dbReference>
<evidence type="ECO:0000256" key="7">
    <source>
        <dbReference type="HAMAP-Rule" id="MF_00116"/>
    </source>
</evidence>
<dbReference type="InterPro" id="IPR036157">
    <property type="entry name" value="dUTPase-like_sf"/>
</dbReference>
<evidence type="ECO:0000259" key="8">
    <source>
        <dbReference type="Pfam" id="PF00692"/>
    </source>
</evidence>
<dbReference type="GO" id="GO:0046081">
    <property type="term" value="P:dUTP catabolic process"/>
    <property type="evidence" value="ECO:0007669"/>
    <property type="project" value="InterPro"/>
</dbReference>
<name>A0A2R5F8F3_9PROT</name>
<dbReference type="OrthoDB" id="9809956at2"/>
<dbReference type="InterPro" id="IPR008181">
    <property type="entry name" value="dUTPase"/>
</dbReference>
<dbReference type="CDD" id="cd07557">
    <property type="entry name" value="trimeric_dUTPase"/>
    <property type="match status" value="1"/>
</dbReference>
<feature type="binding site" evidence="7">
    <location>
        <position position="84"/>
    </location>
    <ligand>
        <name>substrate</name>
    </ligand>
</feature>
<dbReference type="NCBIfam" id="NF001862">
    <property type="entry name" value="PRK00601.1"/>
    <property type="match status" value="1"/>
</dbReference>
<keyword evidence="10" id="KW-1185">Reference proteome</keyword>
<evidence type="ECO:0000256" key="1">
    <source>
        <dbReference type="ARBA" id="ARBA00006581"/>
    </source>
</evidence>
<evidence type="ECO:0000256" key="5">
    <source>
        <dbReference type="ARBA" id="ARBA00023080"/>
    </source>
</evidence>
<evidence type="ECO:0000256" key="2">
    <source>
        <dbReference type="ARBA" id="ARBA00022723"/>
    </source>
</evidence>
<feature type="domain" description="dUTPase-like" evidence="8">
    <location>
        <begin position="20"/>
        <end position="150"/>
    </location>
</feature>
<comment type="caution">
    <text evidence="7">Lacks conserved residue(s) required for the propagation of feature annotation.</text>
</comment>
<evidence type="ECO:0000256" key="4">
    <source>
        <dbReference type="ARBA" id="ARBA00022842"/>
    </source>
</evidence>
<dbReference type="Pfam" id="PF00692">
    <property type="entry name" value="dUTPase"/>
    <property type="match status" value="1"/>
</dbReference>
<reference evidence="9 10" key="1">
    <citation type="journal article" date="2018" name="Environ. Microbiol.">
        <title>Isolation and genomic characterization of Novimethylophilus kurashikiensis gen. nov. sp. nov., a new lanthanide-dependent methylotrophic species of Methylophilaceae.</title>
        <authorList>
            <person name="Lv H."/>
            <person name="Sahin N."/>
            <person name="Tani A."/>
        </authorList>
    </citation>
    <scope>NUCLEOTIDE SEQUENCE [LARGE SCALE GENOMIC DNA]</scope>
    <source>
        <strain evidence="9 10">La2-4</strain>
    </source>
</reference>
<keyword evidence="4 7" id="KW-0460">Magnesium</keyword>
<comment type="similarity">
    <text evidence="1 7">Belongs to the dUTPase family.</text>
</comment>
<evidence type="ECO:0000256" key="3">
    <source>
        <dbReference type="ARBA" id="ARBA00022801"/>
    </source>
</evidence>
<dbReference type="GO" id="GO:0006226">
    <property type="term" value="P:dUMP biosynthetic process"/>
    <property type="evidence" value="ECO:0007669"/>
    <property type="project" value="UniProtKB-UniRule"/>
</dbReference>
<dbReference type="HAMAP" id="MF_00116">
    <property type="entry name" value="dUTPase_bact"/>
    <property type="match status" value="1"/>
</dbReference>
<proteinExistence type="inferred from homology"/>
<comment type="catalytic activity">
    <reaction evidence="6 7">
        <text>dUTP + H2O = dUMP + diphosphate + H(+)</text>
        <dbReference type="Rhea" id="RHEA:10248"/>
        <dbReference type="ChEBI" id="CHEBI:15377"/>
        <dbReference type="ChEBI" id="CHEBI:15378"/>
        <dbReference type="ChEBI" id="CHEBI:33019"/>
        <dbReference type="ChEBI" id="CHEBI:61555"/>
        <dbReference type="ChEBI" id="CHEBI:246422"/>
        <dbReference type="EC" id="3.6.1.23"/>
    </reaction>
</comment>
<dbReference type="AlphaFoldDB" id="A0A2R5F8F3"/>
<dbReference type="Gene3D" id="2.70.40.10">
    <property type="match status" value="1"/>
</dbReference>
<dbReference type="Proteomes" id="UP000245081">
    <property type="component" value="Unassembled WGS sequence"/>
</dbReference>
<keyword evidence="5 7" id="KW-0546">Nucleotide metabolism</keyword>
<dbReference type="EC" id="3.6.1.23" evidence="7"/>
<dbReference type="InterPro" id="IPR029054">
    <property type="entry name" value="dUTPase-like"/>
</dbReference>
<protein>
    <recommendedName>
        <fullName evidence="7">Deoxyuridine 5'-triphosphate nucleotidohydrolase</fullName>
        <shortName evidence="7">dUTPase</shortName>
        <ecNumber evidence="7">3.6.1.23</ecNumber>
    </recommendedName>
    <alternativeName>
        <fullName evidence="7">dUTP pyrophosphatase</fullName>
    </alternativeName>
</protein>
<gene>
    <name evidence="7 9" type="primary">dut</name>
    <name evidence="9" type="ORF">NMK_2076</name>
</gene>
<feature type="binding site" evidence="7">
    <location>
        <begin position="71"/>
        <end position="73"/>
    </location>
    <ligand>
        <name>substrate</name>
    </ligand>
</feature>
<dbReference type="SUPFAM" id="SSF51283">
    <property type="entry name" value="dUTPase-like"/>
    <property type="match status" value="1"/>
</dbReference>
<dbReference type="EMBL" id="BDOQ01000007">
    <property type="protein sequence ID" value="GBG14477.1"/>
    <property type="molecule type" value="Genomic_DNA"/>
</dbReference>
<dbReference type="GO" id="GO:0000287">
    <property type="term" value="F:magnesium ion binding"/>
    <property type="evidence" value="ECO:0007669"/>
    <property type="project" value="UniProtKB-UniRule"/>
</dbReference>
<dbReference type="RefSeq" id="WP_109015665.1">
    <property type="nucleotide sequence ID" value="NZ_BDOQ01000007.1"/>
</dbReference>
<dbReference type="UniPathway" id="UPA00610">
    <property type="reaction ID" value="UER00666"/>
</dbReference>
<keyword evidence="2 7" id="KW-0479">Metal-binding</keyword>
<comment type="cofactor">
    <cofactor evidence="7">
        <name>Mg(2+)</name>
        <dbReference type="ChEBI" id="CHEBI:18420"/>
    </cofactor>
</comment>
<comment type="pathway">
    <text evidence="7">Pyrimidine metabolism; dUMP biosynthesis; dUMP from dCTP (dUTP route): step 2/2.</text>
</comment>
<dbReference type="PANTHER" id="PTHR11241">
    <property type="entry name" value="DEOXYURIDINE 5'-TRIPHOSPHATE NUCLEOTIDOHYDROLASE"/>
    <property type="match status" value="1"/>
</dbReference>
<evidence type="ECO:0000256" key="6">
    <source>
        <dbReference type="ARBA" id="ARBA00047686"/>
    </source>
</evidence>
<dbReference type="GO" id="GO:0004170">
    <property type="term" value="F:dUTP diphosphatase activity"/>
    <property type="evidence" value="ECO:0007669"/>
    <property type="project" value="UniProtKB-UniRule"/>
</dbReference>
<dbReference type="InterPro" id="IPR033704">
    <property type="entry name" value="dUTPase_trimeric"/>
</dbReference>
<evidence type="ECO:0000313" key="9">
    <source>
        <dbReference type="EMBL" id="GBG14477.1"/>
    </source>
</evidence>
<evidence type="ECO:0000313" key="10">
    <source>
        <dbReference type="Proteomes" id="UP000245081"/>
    </source>
</evidence>
<feature type="binding site" evidence="7">
    <location>
        <begin position="88"/>
        <end position="90"/>
    </location>
    <ligand>
        <name>substrate</name>
    </ligand>
</feature>
<sequence>MRQVKAKILDQRLKDDPSLLPTYANPGDAGMDLRACITEPLTIEPGDVVLVPTGLAIYIEDPTLVGLILPRSGLGHKQGLVLGNGTGVIDAPYQGQLQVSVWNRSKKAFTIQPLDRIAQYVVMPVVHVELAVVDEFEASARGEGGFGSSGHQ</sequence>
<dbReference type="NCBIfam" id="TIGR00576">
    <property type="entry name" value="dut"/>
    <property type="match status" value="1"/>
</dbReference>
<organism evidence="9 10">
    <name type="scientific">Novimethylophilus kurashikiensis</name>
    <dbReference type="NCBI Taxonomy" id="1825523"/>
    <lineage>
        <taxon>Bacteria</taxon>
        <taxon>Pseudomonadati</taxon>
        <taxon>Pseudomonadota</taxon>
        <taxon>Betaproteobacteria</taxon>
        <taxon>Nitrosomonadales</taxon>
        <taxon>Methylophilaceae</taxon>
        <taxon>Novimethylophilus</taxon>
    </lineage>
</organism>